<protein>
    <submittedName>
        <fullName evidence="2">Uncharacterized protein</fullName>
    </submittedName>
</protein>
<reference evidence="2" key="2">
    <citation type="journal article" date="2023" name="Syst. Appl. Microbiol.">
        <title>Govania unica gen. nov., sp. nov., a rare biosphere bacterium that represents a novel family in the class Alphaproteobacteria.</title>
        <authorList>
            <person name="Vandamme P."/>
            <person name="Peeters C."/>
            <person name="Hettiarachchi A."/>
            <person name="Cnockaert M."/>
            <person name="Carlier A."/>
        </authorList>
    </citation>
    <scope>NUCLEOTIDE SEQUENCE</scope>
    <source>
        <strain evidence="2">LMG 31809</strain>
    </source>
</reference>
<dbReference type="EMBL" id="JANWOI010000001">
    <property type="protein sequence ID" value="MDA5193035.1"/>
    <property type="molecule type" value="Genomic_DNA"/>
</dbReference>
<organism evidence="2 3">
    <name type="scientific">Govanella unica</name>
    <dbReference type="NCBI Taxonomy" id="2975056"/>
    <lineage>
        <taxon>Bacteria</taxon>
        <taxon>Pseudomonadati</taxon>
        <taxon>Pseudomonadota</taxon>
        <taxon>Alphaproteobacteria</taxon>
        <taxon>Emcibacterales</taxon>
        <taxon>Govanellaceae</taxon>
        <taxon>Govanella</taxon>
    </lineage>
</organism>
<dbReference type="RefSeq" id="WP_274942733.1">
    <property type="nucleotide sequence ID" value="NZ_JANWOI010000001.1"/>
</dbReference>
<name>A0A9X3Z6B2_9PROT</name>
<evidence type="ECO:0000256" key="1">
    <source>
        <dbReference type="SAM" id="MobiDB-lite"/>
    </source>
</evidence>
<reference evidence="2" key="1">
    <citation type="submission" date="2022-08" db="EMBL/GenBank/DDBJ databases">
        <authorList>
            <person name="Vandamme P."/>
            <person name="Hettiarachchi A."/>
            <person name="Peeters C."/>
            <person name="Cnockaert M."/>
            <person name="Carlier A."/>
        </authorList>
    </citation>
    <scope>NUCLEOTIDE SEQUENCE</scope>
    <source>
        <strain evidence="2">LMG 31809</strain>
    </source>
</reference>
<accession>A0A9X3Z6B2</accession>
<feature type="region of interest" description="Disordered" evidence="1">
    <location>
        <begin position="357"/>
        <end position="388"/>
    </location>
</feature>
<gene>
    <name evidence="2" type="ORF">NYP16_03565</name>
</gene>
<feature type="compositionally biased region" description="Basic residues" evidence="1">
    <location>
        <begin position="357"/>
        <end position="366"/>
    </location>
</feature>
<evidence type="ECO:0000313" key="2">
    <source>
        <dbReference type="EMBL" id="MDA5193035.1"/>
    </source>
</evidence>
<proteinExistence type="predicted"/>
<keyword evidence="3" id="KW-1185">Reference proteome</keyword>
<sequence length="617" mass="70331">MYFTVLHHNETECELKPFELPIGRIFYQECENYETRVELRQQLLLTLVTSWQRKYGEQKVRELFSAFSCVHFFFEAEEDLPYIASILEYDSLRPSEIRIKREQRIAEIFQKFLGVPSAYEAYLNIAKCCAFLIPDHLIAGEVSAVCAVIAKASPEEKKFRMGLYLPIFDAWKGANKNTWFLEFMEAQRFYPHAELEAAAAAWIVLADQGIPGQEKQAFLKSCLVGREKSYVHGSCHAFLMFKAEGMSLKDLKERARSTYAQLHLHNEDLARTSLIVFNQALNCGFDFGPQGERNRAMIQNLEQRVSEKLEKLRPQIADRRAAAIKPVEKASGKGEIEEALWAWPVDKLVDYIGPLGRKGHGRKKQKKQPEKKPVPQTSGAAETGSREEDSLIIPEYDQAVVELGLRNSLAFYERELSAGLSMAKKLKLPPEMVARLKACCEAMSLFSKVKKLVIAEVKDSLEQASDLFDELRSEITKRKQTAELLQKFDDALMAACANEDAVYGKRYGGEIGYPLDLEHWGLISKKYHNCLIRGRNKIRISGQECFLKSNEVLVFYVTFSSCSGYAFDICAHLWRRSEDEGDKPPTLSSEAGPQPMDVENWHDTLIPCFVLHVPNRH</sequence>
<dbReference type="AlphaFoldDB" id="A0A9X3Z6B2"/>
<dbReference type="Proteomes" id="UP001141619">
    <property type="component" value="Unassembled WGS sequence"/>
</dbReference>
<evidence type="ECO:0000313" key="3">
    <source>
        <dbReference type="Proteomes" id="UP001141619"/>
    </source>
</evidence>
<comment type="caution">
    <text evidence="2">The sequence shown here is derived from an EMBL/GenBank/DDBJ whole genome shotgun (WGS) entry which is preliminary data.</text>
</comment>